<keyword evidence="1" id="KW-0812">Transmembrane</keyword>
<feature type="transmembrane region" description="Helical" evidence="1">
    <location>
        <begin position="278"/>
        <end position="295"/>
    </location>
</feature>
<feature type="transmembrane region" description="Helical" evidence="1">
    <location>
        <begin position="301"/>
        <end position="319"/>
    </location>
</feature>
<gene>
    <name evidence="2" type="ORF">SEML1_0400</name>
</gene>
<feature type="transmembrane region" description="Helical" evidence="1">
    <location>
        <begin position="12"/>
        <end position="34"/>
    </location>
</feature>
<evidence type="ECO:0000313" key="3">
    <source>
        <dbReference type="Proteomes" id="UP001177295"/>
    </source>
</evidence>
<evidence type="ECO:0000256" key="1">
    <source>
        <dbReference type="SAM" id="Phobius"/>
    </source>
</evidence>
<evidence type="ECO:0000313" key="2">
    <source>
        <dbReference type="EMBL" id="WIO46026.1"/>
    </source>
</evidence>
<dbReference type="EMBL" id="CP124550">
    <property type="protein sequence ID" value="WIO46026.1"/>
    <property type="molecule type" value="Genomic_DNA"/>
</dbReference>
<feature type="transmembrane region" description="Helical" evidence="1">
    <location>
        <begin position="326"/>
        <end position="346"/>
    </location>
</feature>
<sequence>MKSHVTDYVLYRWRFGLGLLIIAVIIGVIVWGGALQTPGELRPEEIKSVLTSSSLSKNSLDPAMIVNFPYHLLQRLSIYAFGATTFAIKLPSLVLATFTILGILVLTQSWLKRNVAMITTMALATTTQFLFMAQDGTPAITFNAIAVWLLVAGLRVTRGKYFHTFWKILGGVLMAVALYVPLGIYVVVSLLITSVLHPHIRYIMKRLGKTKLLMAAILGLASTVPLVYAIIIQPSTALELAGLPSNISFTRIRTTALQAVLDLVGFSADSSGALLRPAYSLTLALVALIGLYRLVMTRYTARSYVTIILSVLLVPLILLTPAHISALFFVMTILIATGFDFLIRYWYRLFPRNPYARLAGLLPLAVLVIGIIATNVTHYMDGYRYAPSALAHYSSDLNLIHAYASKHEQMTLVATEQEREFYHIVAERSPKITLRDQADQSPGIVVLTRNARRAMPAAPESWQLERIITNGRAEQSDRLYVYKILQ</sequence>
<organism evidence="2 3">
    <name type="scientific">Candidatus Southlakia epibionticum</name>
    <dbReference type="NCBI Taxonomy" id="3043284"/>
    <lineage>
        <taxon>Bacteria</taxon>
        <taxon>Candidatus Saccharimonadota</taxon>
        <taxon>Candidatus Saccharimonadia</taxon>
        <taxon>Candidatus Saccharimonadales</taxon>
        <taxon>Candidatus Saccharimonadaceae</taxon>
        <taxon>Candidatus Southlakia</taxon>
    </lineage>
</organism>
<name>A0ABY8WVJ9_9BACT</name>
<reference evidence="2 3" key="1">
    <citation type="journal article" date="2023" name="Cell">
        <title>Genetic manipulation of Patescibacteria provides mechanistic insights into microbial dark matter and the epibiotic lifestyle.</title>
        <authorList>
            <person name="Wang Y."/>
            <person name="Gallagher L.A."/>
            <person name="Andrade P.A."/>
            <person name="Liu A."/>
            <person name="Humphreys I.R."/>
            <person name="Turkarslan S."/>
            <person name="Cutler K.J."/>
            <person name="Arrieta-Ortiz M.L."/>
            <person name="Li Y."/>
            <person name="Radey M.C."/>
            <person name="McLean J.S."/>
            <person name="Cong Q."/>
            <person name="Baker D."/>
            <person name="Baliga N.S."/>
            <person name="Peterson S.B."/>
            <person name="Mougous J.D."/>
        </authorList>
    </citation>
    <scope>NUCLEOTIDE SEQUENCE [LARGE SCALE GENOMIC DNA]</scope>
    <source>
        <strain evidence="2 3">ML1</strain>
    </source>
</reference>
<feature type="transmembrane region" description="Helical" evidence="1">
    <location>
        <begin position="139"/>
        <end position="156"/>
    </location>
</feature>
<dbReference type="Proteomes" id="UP001177295">
    <property type="component" value="Chromosome"/>
</dbReference>
<keyword evidence="1" id="KW-1133">Transmembrane helix</keyword>
<keyword evidence="3" id="KW-1185">Reference proteome</keyword>
<dbReference type="RefSeq" id="WP_376754384.1">
    <property type="nucleotide sequence ID" value="NZ_CP124550.1"/>
</dbReference>
<feature type="transmembrane region" description="Helical" evidence="1">
    <location>
        <begin position="78"/>
        <end position="107"/>
    </location>
</feature>
<feature type="transmembrane region" description="Helical" evidence="1">
    <location>
        <begin position="212"/>
        <end position="231"/>
    </location>
</feature>
<feature type="transmembrane region" description="Helical" evidence="1">
    <location>
        <begin position="168"/>
        <end position="192"/>
    </location>
</feature>
<keyword evidence="1" id="KW-0472">Membrane</keyword>
<proteinExistence type="predicted"/>
<accession>A0ABY8WVJ9</accession>
<protein>
    <submittedName>
        <fullName evidence="2">PMT 2 domain-containing protein</fullName>
    </submittedName>
</protein>
<feature type="transmembrane region" description="Helical" evidence="1">
    <location>
        <begin position="358"/>
        <end position="376"/>
    </location>
</feature>